<dbReference type="AlphaFoldDB" id="A0AAU9KD97"/>
<protein>
    <recommendedName>
        <fullName evidence="3">Transposase</fullName>
    </recommendedName>
</protein>
<dbReference type="EMBL" id="CAJZBQ010000060">
    <property type="protein sequence ID" value="CAG9334862.1"/>
    <property type="molecule type" value="Genomic_DNA"/>
</dbReference>
<evidence type="ECO:0008006" key="3">
    <source>
        <dbReference type="Google" id="ProtNLM"/>
    </source>
</evidence>
<accession>A0AAU9KD97</accession>
<evidence type="ECO:0000313" key="1">
    <source>
        <dbReference type="EMBL" id="CAG9334862.1"/>
    </source>
</evidence>
<keyword evidence="2" id="KW-1185">Reference proteome</keyword>
<proteinExistence type="predicted"/>
<comment type="caution">
    <text evidence="1">The sequence shown here is derived from an EMBL/GenBank/DDBJ whole genome shotgun (WGS) entry which is preliminary data.</text>
</comment>
<gene>
    <name evidence="1" type="ORF">BSTOLATCC_MIC62447</name>
</gene>
<evidence type="ECO:0000313" key="2">
    <source>
        <dbReference type="Proteomes" id="UP001162131"/>
    </source>
</evidence>
<organism evidence="1 2">
    <name type="scientific">Blepharisma stoltei</name>
    <dbReference type="NCBI Taxonomy" id="1481888"/>
    <lineage>
        <taxon>Eukaryota</taxon>
        <taxon>Sar</taxon>
        <taxon>Alveolata</taxon>
        <taxon>Ciliophora</taxon>
        <taxon>Postciliodesmatophora</taxon>
        <taxon>Heterotrichea</taxon>
        <taxon>Heterotrichida</taxon>
        <taxon>Blepharismidae</taxon>
        <taxon>Blepharisma</taxon>
    </lineage>
</organism>
<dbReference type="Proteomes" id="UP001162131">
    <property type="component" value="Unassembled WGS sequence"/>
</dbReference>
<sequence>MDQLSDTIEFNKNLALLRNQMAGYNARLNQLRTESRQPLSAYKPNPNWTSEYIGIHASYSIDYFPKKRGRKPKDVDLTETVNNNGGITFTCKSCKRVLEIKKKYAKEQCQTCYKKNKKIDQDQKYVYS</sequence>
<reference evidence="1" key="1">
    <citation type="submission" date="2021-09" db="EMBL/GenBank/DDBJ databases">
        <authorList>
            <consortium name="AG Swart"/>
            <person name="Singh M."/>
            <person name="Singh A."/>
            <person name="Seah K."/>
            <person name="Emmerich C."/>
        </authorList>
    </citation>
    <scope>NUCLEOTIDE SEQUENCE</scope>
    <source>
        <strain evidence="1">ATCC30299</strain>
    </source>
</reference>
<name>A0AAU9KD97_9CILI</name>